<proteinExistence type="inferred from homology"/>
<dbReference type="PROSITE" id="PS00909">
    <property type="entry name" value="MR_MLE_2"/>
    <property type="match status" value="1"/>
</dbReference>
<evidence type="ECO:0000256" key="1">
    <source>
        <dbReference type="ARBA" id="ARBA00008031"/>
    </source>
</evidence>
<comment type="similarity">
    <text evidence="1 5">Belongs to the mandelate racemase/muconate lactonizing enzyme family.</text>
</comment>
<dbReference type="InterPro" id="IPR018110">
    <property type="entry name" value="Mandel_Rmase/mucon_lact_enz_CS"/>
</dbReference>
<protein>
    <recommendedName>
        <fullName evidence="5">Dipeptide epimerase</fullName>
        <ecNumber evidence="5">5.1.1.-</ecNumber>
    </recommendedName>
</protein>
<dbReference type="InterPro" id="IPR029065">
    <property type="entry name" value="Enolase_C-like"/>
</dbReference>
<evidence type="ECO:0000256" key="3">
    <source>
        <dbReference type="ARBA" id="ARBA00022842"/>
    </source>
</evidence>
<dbReference type="EC" id="5.1.1.-" evidence="5"/>
<dbReference type="SFLD" id="SFLDS00001">
    <property type="entry name" value="Enolase"/>
    <property type="match status" value="1"/>
</dbReference>
<keyword evidence="4 5" id="KW-0413">Isomerase</keyword>
<dbReference type="Proteomes" id="UP001165270">
    <property type="component" value="Unassembled WGS sequence"/>
</dbReference>
<dbReference type="PANTHER" id="PTHR48080">
    <property type="entry name" value="D-GALACTONATE DEHYDRATASE-RELATED"/>
    <property type="match status" value="1"/>
</dbReference>
<organism evidence="7 8">
    <name type="scientific">Streptomyces spinosisporus</name>
    <dbReference type="NCBI Taxonomy" id="2927582"/>
    <lineage>
        <taxon>Bacteria</taxon>
        <taxon>Bacillati</taxon>
        <taxon>Actinomycetota</taxon>
        <taxon>Actinomycetes</taxon>
        <taxon>Kitasatosporales</taxon>
        <taxon>Streptomycetaceae</taxon>
        <taxon>Streptomyces</taxon>
    </lineage>
</organism>
<evidence type="ECO:0000259" key="6">
    <source>
        <dbReference type="SMART" id="SM00922"/>
    </source>
</evidence>
<keyword evidence="2 5" id="KW-0479">Metal-binding</keyword>
<name>A0ABS9XS30_9ACTN</name>
<accession>A0ABS9XS30</accession>
<sequence length="328" mass="35089">MRSLTATVEDFPIRGVFRISRGAKTVAQVVTVTISQEGVTGRGEGVPYARYGETAGSVCAQIEQVRERVQQGMERDELQSVLPPGAARNALDCALWDLTARRTGQPVADLAGLPKALQPVMTAFTLSLDTPERMGAAALGHARLPLLKVKLGGDGDLERVRAVRTAAPSARLILDANESWTPEQLRQFTPHLKELGVELIEQPLPAAEDDFLASFDSPVPLAADESCRGLATLNDVVGKYAIATIKLDKTGGLTEALQLEAEARKAGLRTMTGCMVATSLSMAPGVVLAQRTDIVHLDGPLLLERDREPSLHYEGAMTHPADGGVWAQ</sequence>
<dbReference type="Gene3D" id="3.20.20.120">
    <property type="entry name" value="Enolase-like C-terminal domain"/>
    <property type="match status" value="1"/>
</dbReference>
<dbReference type="InterPro" id="IPR036849">
    <property type="entry name" value="Enolase-like_C_sf"/>
</dbReference>
<dbReference type="Pfam" id="PF02746">
    <property type="entry name" value="MR_MLE_N"/>
    <property type="match status" value="1"/>
</dbReference>
<evidence type="ECO:0000313" key="8">
    <source>
        <dbReference type="Proteomes" id="UP001165270"/>
    </source>
</evidence>
<keyword evidence="8" id="KW-1185">Reference proteome</keyword>
<dbReference type="NCBIfam" id="NF042940">
    <property type="entry name" value="racemase_DgcA"/>
    <property type="match status" value="1"/>
</dbReference>
<dbReference type="SUPFAM" id="SSF51604">
    <property type="entry name" value="Enolase C-terminal domain-like"/>
    <property type="match status" value="1"/>
</dbReference>
<dbReference type="CDD" id="cd03319">
    <property type="entry name" value="L-Ala-DL-Glu_epimerase"/>
    <property type="match status" value="1"/>
</dbReference>
<keyword evidence="3 5" id="KW-0460">Magnesium</keyword>
<reference evidence="7" key="1">
    <citation type="submission" date="2022-03" db="EMBL/GenBank/DDBJ databases">
        <title>Streptomyces 7R015 and 7R016 isolated from Barleria lupulina in Thailand.</title>
        <authorList>
            <person name="Kanchanasin P."/>
            <person name="Phongsopitanun W."/>
            <person name="Tanasupawat S."/>
        </authorList>
    </citation>
    <scope>NUCLEOTIDE SEQUENCE</scope>
    <source>
        <strain evidence="7">7R016</strain>
    </source>
</reference>
<evidence type="ECO:0000256" key="4">
    <source>
        <dbReference type="ARBA" id="ARBA00023235"/>
    </source>
</evidence>
<dbReference type="PANTHER" id="PTHR48080:SF3">
    <property type="entry name" value="ENOLASE SUPERFAMILY MEMBER DDB_G0284701"/>
    <property type="match status" value="1"/>
</dbReference>
<dbReference type="InterPro" id="IPR013341">
    <property type="entry name" value="Mandelate_racemase_N_dom"/>
</dbReference>
<dbReference type="InterPro" id="IPR029017">
    <property type="entry name" value="Enolase-like_N"/>
</dbReference>
<gene>
    <name evidence="7" type="ORF">MQN93_34760</name>
</gene>
<evidence type="ECO:0000313" key="7">
    <source>
        <dbReference type="EMBL" id="MCI3244884.1"/>
    </source>
</evidence>
<evidence type="ECO:0000256" key="2">
    <source>
        <dbReference type="ARBA" id="ARBA00022723"/>
    </source>
</evidence>
<dbReference type="InterPro" id="IPR034593">
    <property type="entry name" value="DgoD-like"/>
</dbReference>
<dbReference type="EMBL" id="JALDAX010000018">
    <property type="protein sequence ID" value="MCI3244884.1"/>
    <property type="molecule type" value="Genomic_DNA"/>
</dbReference>
<dbReference type="SUPFAM" id="SSF54826">
    <property type="entry name" value="Enolase N-terminal domain-like"/>
    <property type="match status" value="1"/>
</dbReference>
<dbReference type="SFLD" id="SFLDF00010">
    <property type="entry name" value="dipeptide_epimerase"/>
    <property type="match status" value="1"/>
</dbReference>
<comment type="caution">
    <text evidence="7">The sequence shown here is derived from an EMBL/GenBank/DDBJ whole genome shotgun (WGS) entry which is preliminary data.</text>
</comment>
<dbReference type="RefSeq" id="WP_242712644.1">
    <property type="nucleotide sequence ID" value="NZ_JALDAX010000018.1"/>
</dbReference>
<dbReference type="SMART" id="SM00922">
    <property type="entry name" value="MR_MLE"/>
    <property type="match status" value="1"/>
</dbReference>
<dbReference type="SFLD" id="SFLDG00180">
    <property type="entry name" value="muconate_cycloisomerase"/>
    <property type="match status" value="1"/>
</dbReference>
<dbReference type="InterPro" id="IPR013342">
    <property type="entry name" value="Mandelate_racemase_C"/>
</dbReference>
<feature type="domain" description="Mandelate racemase/muconate lactonizing enzyme C-terminal" evidence="6">
    <location>
        <begin position="131"/>
        <end position="222"/>
    </location>
</feature>
<dbReference type="Gene3D" id="3.30.390.10">
    <property type="entry name" value="Enolase-like, N-terminal domain"/>
    <property type="match status" value="1"/>
</dbReference>
<dbReference type="Pfam" id="PF13378">
    <property type="entry name" value="MR_MLE_C"/>
    <property type="match status" value="1"/>
</dbReference>
<dbReference type="InterPro" id="IPR034603">
    <property type="entry name" value="Dipeptide_epimerase"/>
</dbReference>
<evidence type="ECO:0000256" key="5">
    <source>
        <dbReference type="RuleBase" id="RU366006"/>
    </source>
</evidence>
<comment type="cofactor">
    <cofactor evidence="5">
        <name>Mg(2+)</name>
        <dbReference type="ChEBI" id="CHEBI:18420"/>
    </cofactor>
    <text evidence="5">Binds 1 Mg(2+) ion per subunit.</text>
</comment>